<evidence type="ECO:0000256" key="3">
    <source>
        <dbReference type="ARBA" id="ARBA00022729"/>
    </source>
</evidence>
<reference evidence="12 13" key="1">
    <citation type="journal article" date="2013" name="J. Gen. Virol.">
        <title>Isolation and molecular characterization of Fikirini rhabdovirus, a novel virus from a Kenyan bat.</title>
        <authorList>
            <person name="Kading R.C."/>
            <person name="Gilbert A.T."/>
            <person name="Mossel E.C."/>
            <person name="Crabtree M.B."/>
            <person name="Kuzmin I.V."/>
            <person name="Niezgoda M."/>
            <person name="Agwanda B."/>
            <person name="Markotter W."/>
            <person name="Weil M.R."/>
            <person name="Montgomery J.M."/>
            <person name="Rupprecht C.E."/>
            <person name="Miller B.R."/>
        </authorList>
    </citation>
    <scope>NUCLEOTIDE SEQUENCE [LARGE SCALE GENOMIC DNA]</scope>
    <source>
        <strain evidence="12">KEN352</strain>
    </source>
</reference>
<keyword evidence="8" id="KW-0325">Glycoprotein</keyword>
<dbReference type="Gene3D" id="2.30.30.640">
    <property type="match status" value="1"/>
</dbReference>
<dbReference type="RefSeq" id="YP_009094021.1">
    <property type="nucleotide sequence ID" value="NC_025341.1"/>
</dbReference>
<dbReference type="OrthoDB" id="21147at10239"/>
<dbReference type="GO" id="GO:0055036">
    <property type="term" value="C:virion membrane"/>
    <property type="evidence" value="ECO:0007669"/>
    <property type="project" value="UniProtKB-SubCell"/>
</dbReference>
<comment type="subcellular location">
    <subcellularLocation>
        <location evidence="1">Virion membrane</location>
        <topology evidence="1">Single-pass type I membrane protein</topology>
    </subcellularLocation>
</comment>
<dbReference type="GeneID" id="20964303"/>
<keyword evidence="6 9" id="KW-1133">Transmembrane helix</keyword>
<keyword evidence="3" id="KW-0732">Signal</keyword>
<accession>U5NI88</accession>
<dbReference type="Proteomes" id="UP000169921">
    <property type="component" value="Segment"/>
</dbReference>
<dbReference type="EMBL" id="KC676792">
    <property type="protein sequence ID" value="AGY14296.1"/>
    <property type="molecule type" value="Viral_cRNA"/>
</dbReference>
<evidence type="ECO:0000256" key="7">
    <source>
        <dbReference type="ARBA" id="ARBA00023136"/>
    </source>
</evidence>
<dbReference type="InterPro" id="IPR001903">
    <property type="entry name" value="Rhabdo_glycop_FD"/>
</dbReference>
<feature type="domain" description="Spike glycoprotein G central" evidence="11">
    <location>
        <begin position="291"/>
        <end position="414"/>
    </location>
</feature>
<dbReference type="InterPro" id="IPR055447">
    <property type="entry name" value="Rhabdo_glycop_CD"/>
</dbReference>
<evidence type="ECO:0000259" key="11">
    <source>
        <dbReference type="Pfam" id="PF24833"/>
    </source>
</evidence>
<keyword evidence="7 9" id="KW-0472">Membrane</keyword>
<keyword evidence="2 9" id="KW-0812">Transmembrane</keyword>
<dbReference type="Pfam" id="PF00974">
    <property type="entry name" value="Rhabdo_glycop_FD"/>
    <property type="match status" value="1"/>
</dbReference>
<dbReference type="KEGG" id="vg:20964303"/>
<sequence length="549" mass="62004">MGFLIVLCLSVALGHLEDRNHTPAPFYEPSDSEKELRMDGEILFPVTVGEVWKPVPLSTLRCPKRAKRGSQFGKTYKVFNLTRYESFKPGSVSGYLCHKIKWVTKCSETWYFAKEVSRHVEPVLPTEDECKMAMKAEQSGLSESGSYPPEECYWNAVNEEVNTEVHLTVHPTGLDPYTMEWVDEIFLKGRCSHDYCETDHSTVTWIRDAEKTNHVRCGDKVVEHAELSLIDGTSSPSKLSDLAVISHHIPLSSLADSCELTFCGEEGIQLANGIWFQTPNLAGLGVDYLSECPSNTKAGMISQDYKEDEIIYDMEEIRQDVECLNTLESIQATGTITYRGLQYFQPRSVGVHPVYRIRNSTVETNTAKYVLAFIPDTEPNSSCIGVITENRRPRCLAWNEWLDEGNGLYQGFNGLMLDKGKILYPIRYLLDADWNPEMHVLRYVTYSPHPLLHEYARQVIDEGRNEVVKDGSKNIGDAVAETAESLSNRLTTFFQKFTSQLSGIVGILAILMISYGIFKIARRVKKAKRPVMVKPQEIEMETSEGEGFG</sequence>
<keyword evidence="4" id="KW-0946">Virion</keyword>
<protein>
    <submittedName>
        <fullName evidence="12">Glycoprotein</fullName>
    </submittedName>
</protein>
<dbReference type="Pfam" id="PF24833">
    <property type="entry name" value="Rhabdo_glycop_CD"/>
    <property type="match status" value="1"/>
</dbReference>
<evidence type="ECO:0000256" key="4">
    <source>
        <dbReference type="ARBA" id="ARBA00022844"/>
    </source>
</evidence>
<keyword evidence="5" id="KW-0261">Viral envelope protein</keyword>
<dbReference type="GO" id="GO:0019031">
    <property type="term" value="C:viral envelope"/>
    <property type="evidence" value="ECO:0007669"/>
    <property type="project" value="UniProtKB-KW"/>
</dbReference>
<feature type="transmembrane region" description="Helical" evidence="9">
    <location>
        <begin position="497"/>
        <end position="518"/>
    </location>
</feature>
<evidence type="ECO:0000256" key="5">
    <source>
        <dbReference type="ARBA" id="ARBA00022879"/>
    </source>
</evidence>
<evidence type="ECO:0000256" key="2">
    <source>
        <dbReference type="ARBA" id="ARBA00022692"/>
    </source>
</evidence>
<evidence type="ECO:0000256" key="6">
    <source>
        <dbReference type="ARBA" id="ARBA00022989"/>
    </source>
</evidence>
<evidence type="ECO:0000256" key="1">
    <source>
        <dbReference type="ARBA" id="ARBA00004563"/>
    </source>
</evidence>
<evidence type="ECO:0000256" key="8">
    <source>
        <dbReference type="ARBA" id="ARBA00023180"/>
    </source>
</evidence>
<name>U5NI88_9RHAB</name>
<dbReference type="Gene3D" id="2.30.29.130">
    <property type="match status" value="1"/>
</dbReference>
<evidence type="ECO:0000259" key="10">
    <source>
        <dbReference type="Pfam" id="PF00974"/>
    </source>
</evidence>
<dbReference type="SUPFAM" id="SSF161008">
    <property type="entry name" value="Viral glycoprotein ectodomain-like"/>
    <property type="match status" value="1"/>
</dbReference>
<evidence type="ECO:0000256" key="9">
    <source>
        <dbReference type="SAM" id="Phobius"/>
    </source>
</evidence>
<evidence type="ECO:0000313" key="13">
    <source>
        <dbReference type="Proteomes" id="UP000169921"/>
    </source>
</evidence>
<feature type="domain" description="Spike glycoprotein fusion" evidence="10">
    <location>
        <begin position="92"/>
        <end position="191"/>
    </location>
</feature>
<proteinExistence type="predicted"/>
<keyword evidence="13" id="KW-1185">Reference proteome</keyword>
<gene>
    <name evidence="12" type="primary">G</name>
</gene>
<evidence type="ECO:0000313" key="12">
    <source>
        <dbReference type="EMBL" id="AGY14296.1"/>
    </source>
</evidence>
<organism evidence="12 13">
    <name type="scientific">Fikirini virus</name>
    <dbReference type="NCBI Taxonomy" id="1408144"/>
    <lineage>
        <taxon>Viruses</taxon>
        <taxon>Riboviria</taxon>
        <taxon>Orthornavirae</taxon>
        <taxon>Negarnaviricota</taxon>
        <taxon>Haploviricotina</taxon>
        <taxon>Monjiviricetes</taxon>
        <taxon>Mononegavirales</taxon>
        <taxon>Rhabdoviridae</taxon>
        <taxon>Alpharhabdovirinae</taxon>
        <taxon>Ledantevirus</taxon>
        <taxon>Ledantevirus fikirini</taxon>
    </lineage>
</organism>